<evidence type="ECO:0000313" key="1">
    <source>
        <dbReference type="EMBL" id="KAF2442801.1"/>
    </source>
</evidence>
<proteinExistence type="predicted"/>
<dbReference type="Proteomes" id="UP000799764">
    <property type="component" value="Unassembled WGS sequence"/>
</dbReference>
<reference evidence="1" key="1">
    <citation type="journal article" date="2020" name="Stud. Mycol.">
        <title>101 Dothideomycetes genomes: a test case for predicting lifestyles and emergence of pathogens.</title>
        <authorList>
            <person name="Haridas S."/>
            <person name="Albert R."/>
            <person name="Binder M."/>
            <person name="Bloem J."/>
            <person name="Labutti K."/>
            <person name="Salamov A."/>
            <person name="Andreopoulos B."/>
            <person name="Baker S."/>
            <person name="Barry K."/>
            <person name="Bills G."/>
            <person name="Bluhm B."/>
            <person name="Cannon C."/>
            <person name="Castanera R."/>
            <person name="Culley D."/>
            <person name="Daum C."/>
            <person name="Ezra D."/>
            <person name="Gonzalez J."/>
            <person name="Henrissat B."/>
            <person name="Kuo A."/>
            <person name="Liang C."/>
            <person name="Lipzen A."/>
            <person name="Lutzoni F."/>
            <person name="Magnuson J."/>
            <person name="Mondo S."/>
            <person name="Nolan M."/>
            <person name="Ohm R."/>
            <person name="Pangilinan J."/>
            <person name="Park H.-J."/>
            <person name="Ramirez L."/>
            <person name="Alfaro M."/>
            <person name="Sun H."/>
            <person name="Tritt A."/>
            <person name="Yoshinaga Y."/>
            <person name="Zwiers L.-H."/>
            <person name="Turgeon B."/>
            <person name="Goodwin S."/>
            <person name="Spatafora J."/>
            <person name="Crous P."/>
            <person name="Grigoriev I."/>
        </authorList>
    </citation>
    <scope>NUCLEOTIDE SEQUENCE</scope>
    <source>
        <strain evidence="1">CBS 690.94</strain>
    </source>
</reference>
<comment type="caution">
    <text evidence="1">The sequence shown here is derived from an EMBL/GenBank/DDBJ whole genome shotgun (WGS) entry which is preliminary data.</text>
</comment>
<dbReference type="AlphaFoldDB" id="A0A9P4PES5"/>
<sequence>MDSDGRLPIGAAEYLSGLVATIGYTSVLLRWAHVSQRYAHPTTPISIVDLRALLQAVVQNISGVPKHKDLKQLNSACT</sequence>
<keyword evidence="2" id="KW-1185">Reference proteome</keyword>
<evidence type="ECO:0000313" key="2">
    <source>
        <dbReference type="Proteomes" id="UP000799764"/>
    </source>
</evidence>
<gene>
    <name evidence="1" type="ORF">P171DRAFT_433195</name>
</gene>
<name>A0A9P4PES5_9PLEO</name>
<organism evidence="1 2">
    <name type="scientific">Karstenula rhodostoma CBS 690.94</name>
    <dbReference type="NCBI Taxonomy" id="1392251"/>
    <lineage>
        <taxon>Eukaryota</taxon>
        <taxon>Fungi</taxon>
        <taxon>Dikarya</taxon>
        <taxon>Ascomycota</taxon>
        <taxon>Pezizomycotina</taxon>
        <taxon>Dothideomycetes</taxon>
        <taxon>Pleosporomycetidae</taxon>
        <taxon>Pleosporales</taxon>
        <taxon>Massarineae</taxon>
        <taxon>Didymosphaeriaceae</taxon>
        <taxon>Karstenula</taxon>
    </lineage>
</organism>
<dbReference type="EMBL" id="MU001503">
    <property type="protein sequence ID" value="KAF2442801.1"/>
    <property type="molecule type" value="Genomic_DNA"/>
</dbReference>
<accession>A0A9P4PES5</accession>
<protein>
    <submittedName>
        <fullName evidence="1">Uncharacterized protein</fullName>
    </submittedName>
</protein>